<dbReference type="SUPFAM" id="SSF53474">
    <property type="entry name" value="alpha/beta-Hydrolases"/>
    <property type="match status" value="1"/>
</dbReference>
<evidence type="ECO:0000313" key="2">
    <source>
        <dbReference type="EMBL" id="KAK0738712.1"/>
    </source>
</evidence>
<dbReference type="InterPro" id="IPR052897">
    <property type="entry name" value="Sec-Metab_Biosynth_Hydrolase"/>
</dbReference>
<proteinExistence type="predicted"/>
<accession>A0AA40EHC3</accession>
<keyword evidence="2" id="KW-0378">Hydrolase</keyword>
<gene>
    <name evidence="2" type="ORF">B0T18DRAFT_422640</name>
</gene>
<evidence type="ECO:0000259" key="1">
    <source>
        <dbReference type="Pfam" id="PF12697"/>
    </source>
</evidence>
<dbReference type="Proteomes" id="UP001172155">
    <property type="component" value="Unassembled WGS sequence"/>
</dbReference>
<dbReference type="EMBL" id="JAUKUD010000007">
    <property type="protein sequence ID" value="KAK0738712.1"/>
    <property type="molecule type" value="Genomic_DNA"/>
</dbReference>
<dbReference type="InterPro" id="IPR000073">
    <property type="entry name" value="AB_hydrolase_1"/>
</dbReference>
<evidence type="ECO:0000313" key="3">
    <source>
        <dbReference type="Proteomes" id="UP001172155"/>
    </source>
</evidence>
<name>A0AA40EHC3_9PEZI</name>
<dbReference type="Pfam" id="PF12697">
    <property type="entry name" value="Abhydrolase_6"/>
    <property type="match status" value="1"/>
</dbReference>
<protein>
    <submittedName>
        <fullName evidence="2">Alpha/Beta hydrolase protein</fullName>
    </submittedName>
</protein>
<sequence length="259" mass="27096">MPHPNNKPIIVLIPGAFHLPHHYHDVTHPLSLLGHPILSTPLTCCGPTPSSVPLDATPTTDADAIHALLLPLLDAGRSAILVAHSYGSRVATACIQGQTTAERAARGLPGGIIGAVWIAGFAFPARGKNILGGDGEMPVGGDGVVKDGLISLTEGAKGVFYSDVAAEVAEEAFRGLCKFKSHASETAVPGFVEREIAVPKMYILCEEDKAVLPDFQERMVEVGGFDRVVRLRSGHSPFLSVPGEVVEAIVGFCGEVAGV</sequence>
<dbReference type="PANTHER" id="PTHR37017:SF11">
    <property type="entry name" value="ESTERASE_LIPASE_THIOESTERASE DOMAIN-CONTAINING PROTEIN"/>
    <property type="match status" value="1"/>
</dbReference>
<feature type="domain" description="AB hydrolase-1" evidence="1">
    <location>
        <begin position="10"/>
        <end position="248"/>
    </location>
</feature>
<dbReference type="PANTHER" id="PTHR37017">
    <property type="entry name" value="AB HYDROLASE-1 DOMAIN-CONTAINING PROTEIN-RELATED"/>
    <property type="match status" value="1"/>
</dbReference>
<keyword evidence="3" id="KW-1185">Reference proteome</keyword>
<dbReference type="GO" id="GO:0016787">
    <property type="term" value="F:hydrolase activity"/>
    <property type="evidence" value="ECO:0007669"/>
    <property type="project" value="UniProtKB-KW"/>
</dbReference>
<organism evidence="2 3">
    <name type="scientific">Schizothecium vesticola</name>
    <dbReference type="NCBI Taxonomy" id="314040"/>
    <lineage>
        <taxon>Eukaryota</taxon>
        <taxon>Fungi</taxon>
        <taxon>Dikarya</taxon>
        <taxon>Ascomycota</taxon>
        <taxon>Pezizomycotina</taxon>
        <taxon>Sordariomycetes</taxon>
        <taxon>Sordariomycetidae</taxon>
        <taxon>Sordariales</taxon>
        <taxon>Schizotheciaceae</taxon>
        <taxon>Schizothecium</taxon>
    </lineage>
</organism>
<dbReference type="AlphaFoldDB" id="A0AA40EHC3"/>
<comment type="caution">
    <text evidence="2">The sequence shown here is derived from an EMBL/GenBank/DDBJ whole genome shotgun (WGS) entry which is preliminary data.</text>
</comment>
<dbReference type="Gene3D" id="3.40.50.1820">
    <property type="entry name" value="alpha/beta hydrolase"/>
    <property type="match status" value="1"/>
</dbReference>
<dbReference type="InterPro" id="IPR029058">
    <property type="entry name" value="AB_hydrolase_fold"/>
</dbReference>
<reference evidence="2" key="1">
    <citation type="submission" date="2023-06" db="EMBL/GenBank/DDBJ databases">
        <title>Genome-scale phylogeny and comparative genomics of the fungal order Sordariales.</title>
        <authorList>
            <consortium name="Lawrence Berkeley National Laboratory"/>
            <person name="Hensen N."/>
            <person name="Bonometti L."/>
            <person name="Westerberg I."/>
            <person name="Brannstrom I.O."/>
            <person name="Guillou S."/>
            <person name="Cros-Aarteil S."/>
            <person name="Calhoun S."/>
            <person name="Haridas S."/>
            <person name="Kuo A."/>
            <person name="Mondo S."/>
            <person name="Pangilinan J."/>
            <person name="Riley R."/>
            <person name="LaButti K."/>
            <person name="Andreopoulos B."/>
            <person name="Lipzen A."/>
            <person name="Chen C."/>
            <person name="Yanf M."/>
            <person name="Daum C."/>
            <person name="Ng V."/>
            <person name="Clum A."/>
            <person name="Steindorff A."/>
            <person name="Ohm R."/>
            <person name="Martin F."/>
            <person name="Silar P."/>
            <person name="Natvig D."/>
            <person name="Lalanne C."/>
            <person name="Gautier V."/>
            <person name="Ament-velasquez S.L."/>
            <person name="Kruys A."/>
            <person name="Hutchinson M.I."/>
            <person name="Powell A.J."/>
            <person name="Barry K."/>
            <person name="Miller A.N."/>
            <person name="Grigoriev I.V."/>
            <person name="Debuchy R."/>
            <person name="Gladieux P."/>
            <person name="Thoren M.H."/>
            <person name="Johannesson H."/>
        </authorList>
    </citation>
    <scope>NUCLEOTIDE SEQUENCE</scope>
    <source>
        <strain evidence="2">SMH3187-1</strain>
    </source>
</reference>